<name>A0AA42BQI3_9BACI</name>
<dbReference type="GO" id="GO:0003677">
    <property type="term" value="F:DNA binding"/>
    <property type="evidence" value="ECO:0007669"/>
    <property type="project" value="UniProtKB-KW"/>
</dbReference>
<dbReference type="PROSITE" id="PS50995">
    <property type="entry name" value="HTH_MARR_2"/>
    <property type="match status" value="1"/>
</dbReference>
<dbReference type="PRINTS" id="PR00598">
    <property type="entry name" value="HTHMARR"/>
</dbReference>
<gene>
    <name evidence="3" type="ORF">NK662_12925</name>
</gene>
<evidence type="ECO:0000313" key="3">
    <source>
        <dbReference type="EMBL" id="MCP8969431.1"/>
    </source>
</evidence>
<proteinExistence type="predicted"/>
<dbReference type="InterPro" id="IPR036388">
    <property type="entry name" value="WH-like_DNA-bd_sf"/>
</dbReference>
<dbReference type="SUPFAM" id="SSF46785">
    <property type="entry name" value="Winged helix' DNA-binding domain"/>
    <property type="match status" value="1"/>
</dbReference>
<dbReference type="PANTHER" id="PTHR33164">
    <property type="entry name" value="TRANSCRIPTIONAL REGULATOR, MARR FAMILY"/>
    <property type="match status" value="1"/>
</dbReference>
<dbReference type="InterPro" id="IPR022689">
    <property type="entry name" value="Iron_dep_repressor"/>
</dbReference>
<accession>A0AA42BQI3</accession>
<evidence type="ECO:0000259" key="2">
    <source>
        <dbReference type="PROSITE" id="PS50995"/>
    </source>
</evidence>
<dbReference type="RefSeq" id="WP_254759353.1">
    <property type="nucleotide sequence ID" value="NZ_JANCLT010000006.1"/>
</dbReference>
<dbReference type="GO" id="GO:0046914">
    <property type="term" value="F:transition metal ion binding"/>
    <property type="evidence" value="ECO:0007669"/>
    <property type="project" value="InterPro"/>
</dbReference>
<feature type="domain" description="HTH marR-type" evidence="2">
    <location>
        <begin position="8"/>
        <end position="140"/>
    </location>
</feature>
<dbReference type="InterPro" id="IPR036390">
    <property type="entry name" value="WH_DNA-bd_sf"/>
</dbReference>
<sequence>MAKSEGYMDRIQTALHTAFQQLQPLMAESMQRQSITPSQFFVLMYLSKKGSSKVSKLAEHLDVKPSAVTLMMDRLEQHGFVVREHDKKDRRVVNIRLTDEGEEKLRHALQERRDIVRRYLSFLNEEELGALADMSEKIIQAASTTEEQRREQNGYAGEG</sequence>
<evidence type="ECO:0000256" key="1">
    <source>
        <dbReference type="ARBA" id="ARBA00023125"/>
    </source>
</evidence>
<dbReference type="Pfam" id="PF01047">
    <property type="entry name" value="MarR"/>
    <property type="match status" value="1"/>
</dbReference>
<dbReference type="EMBL" id="JANCLT010000006">
    <property type="protein sequence ID" value="MCP8969431.1"/>
    <property type="molecule type" value="Genomic_DNA"/>
</dbReference>
<dbReference type="Proteomes" id="UP001156102">
    <property type="component" value="Unassembled WGS sequence"/>
</dbReference>
<dbReference type="GO" id="GO:0006950">
    <property type="term" value="P:response to stress"/>
    <property type="evidence" value="ECO:0007669"/>
    <property type="project" value="TreeGrafter"/>
</dbReference>
<dbReference type="Gene3D" id="1.10.10.10">
    <property type="entry name" value="Winged helix-like DNA-binding domain superfamily/Winged helix DNA-binding domain"/>
    <property type="match status" value="1"/>
</dbReference>
<organism evidence="3 4">
    <name type="scientific">Ectobacillus ponti</name>
    <dbReference type="NCBI Taxonomy" id="2961894"/>
    <lineage>
        <taxon>Bacteria</taxon>
        <taxon>Bacillati</taxon>
        <taxon>Bacillota</taxon>
        <taxon>Bacilli</taxon>
        <taxon>Bacillales</taxon>
        <taxon>Bacillaceae</taxon>
        <taxon>Ectobacillus</taxon>
    </lineage>
</organism>
<comment type="caution">
    <text evidence="3">The sequence shown here is derived from an EMBL/GenBank/DDBJ whole genome shotgun (WGS) entry which is preliminary data.</text>
</comment>
<dbReference type="SMART" id="SM00347">
    <property type="entry name" value="HTH_MARR"/>
    <property type="match status" value="1"/>
</dbReference>
<protein>
    <submittedName>
        <fullName evidence="3">MarR family transcriptional regulator</fullName>
    </submittedName>
</protein>
<dbReference type="InterPro" id="IPR039422">
    <property type="entry name" value="MarR/SlyA-like"/>
</dbReference>
<dbReference type="GO" id="GO:0003700">
    <property type="term" value="F:DNA-binding transcription factor activity"/>
    <property type="evidence" value="ECO:0007669"/>
    <property type="project" value="InterPro"/>
</dbReference>
<dbReference type="InterPro" id="IPR000835">
    <property type="entry name" value="HTH_MarR-typ"/>
</dbReference>
<dbReference type="PANTHER" id="PTHR33164:SF99">
    <property type="entry name" value="MARR FAMILY REGULATORY PROTEIN"/>
    <property type="match status" value="1"/>
</dbReference>
<reference evidence="3" key="1">
    <citation type="submission" date="2022-07" db="EMBL/GenBank/DDBJ databases">
        <authorList>
            <person name="Li W.-J."/>
            <person name="Deng Q.-Q."/>
        </authorList>
    </citation>
    <scope>NUCLEOTIDE SEQUENCE</scope>
    <source>
        <strain evidence="3">SYSU M60031</strain>
    </source>
</reference>
<dbReference type="Gene3D" id="1.10.287.100">
    <property type="match status" value="1"/>
</dbReference>
<dbReference type="AlphaFoldDB" id="A0AA42BQI3"/>
<evidence type="ECO:0000313" key="4">
    <source>
        <dbReference type="Proteomes" id="UP001156102"/>
    </source>
</evidence>
<keyword evidence="4" id="KW-1185">Reference proteome</keyword>
<keyword evidence="1" id="KW-0238">DNA-binding</keyword>
<dbReference type="SMART" id="SM00529">
    <property type="entry name" value="HTH_DTXR"/>
    <property type="match status" value="1"/>
</dbReference>